<feature type="binding site" evidence="7">
    <location>
        <position position="239"/>
    </location>
    <ligand>
        <name>Mg(2+)</name>
        <dbReference type="ChEBI" id="CHEBI:18420"/>
    </ligand>
</feature>
<sequence>MRIVEVRHEQLRLPLKSPFVTSYGVLKEKAFDLYLLSDEQGNQGIGELVAFEVPDYIEETLANSRQVIRDFLLPLLSDKEINHPSEVWQLFQGIQGNYMAKSAIETAVWDLHAKRHNRSLVTYFEETRQKIPVGVSVGIQPTIADLLEIVQNYVDQGYQRVKIKIAPTKDYEPLAAVRQKFPELVLMADANSAYSWEDLAMLERLDTLHLAMIEQPFHQRDFVHHQQLQQRLQTPICLDENIRTLEDVQTAYALGSCQSINLKIPRVGGITEALRILSFCKEKKIIVWLGGMFESGVGRALNLQFASQQVFQFPGDISGSNRYYEADIVTEPALVIDGMLAVPQGLGIGVDLNWNNIKRYRTFSDRQTI</sequence>
<gene>
    <name evidence="7" type="primary">menC</name>
    <name evidence="9" type="ORF">OMQ_01316</name>
</gene>
<reference evidence="9 10" key="1">
    <citation type="submission" date="2013-03" db="EMBL/GenBank/DDBJ databases">
        <title>The Genome Sequence of Enterococcus saccharolyticus ATCC_43076 (Illumina only assembly).</title>
        <authorList>
            <consortium name="The Broad Institute Genomics Platform"/>
            <consortium name="The Broad Institute Genome Sequencing Center for Infectious Disease"/>
            <person name="Earl A."/>
            <person name="Russ C."/>
            <person name="Gilmore M."/>
            <person name="Surin D."/>
            <person name="Walker B."/>
            <person name="Young S."/>
            <person name="Zeng Q."/>
            <person name="Gargeya S."/>
            <person name="Fitzgerald M."/>
            <person name="Haas B."/>
            <person name="Abouelleil A."/>
            <person name="Allen A.W."/>
            <person name="Alvarado L."/>
            <person name="Arachchi H.M."/>
            <person name="Berlin A.M."/>
            <person name="Chapman S.B."/>
            <person name="Gainer-Dewar J."/>
            <person name="Goldberg J."/>
            <person name="Griggs A."/>
            <person name="Gujja S."/>
            <person name="Hansen M."/>
            <person name="Howarth C."/>
            <person name="Imamovic A."/>
            <person name="Ireland A."/>
            <person name="Larimer J."/>
            <person name="McCowan C."/>
            <person name="Murphy C."/>
            <person name="Pearson M."/>
            <person name="Poon T.W."/>
            <person name="Priest M."/>
            <person name="Roberts A."/>
            <person name="Saif S."/>
            <person name="Shea T."/>
            <person name="Sisk P."/>
            <person name="Sykes S."/>
            <person name="Wortman J."/>
            <person name="Nusbaum C."/>
            <person name="Birren B."/>
        </authorList>
    </citation>
    <scope>NUCLEOTIDE SEQUENCE [LARGE SCALE GENOMIC DNA]</scope>
    <source>
        <strain evidence="9 10">ATCC 43076</strain>
    </source>
</reference>
<accession>S0NI23</accession>
<dbReference type="InterPro" id="IPR013341">
    <property type="entry name" value="Mandelate_racemase_N_dom"/>
</dbReference>
<comment type="pathway">
    <text evidence="7">Quinol/quinone metabolism; menaquinone biosynthesis.</text>
</comment>
<evidence type="ECO:0000256" key="2">
    <source>
        <dbReference type="ARBA" id="ARBA00022428"/>
    </source>
</evidence>
<dbReference type="Pfam" id="PF02746">
    <property type="entry name" value="MR_MLE_N"/>
    <property type="match status" value="1"/>
</dbReference>
<comment type="catalytic activity">
    <reaction evidence="7">
        <text>(1R,6R)-6-hydroxy-2-succinyl-cyclohexa-2,4-diene-1-carboxylate = 2-succinylbenzoate + H2O</text>
        <dbReference type="Rhea" id="RHEA:10196"/>
        <dbReference type="ChEBI" id="CHEBI:15377"/>
        <dbReference type="ChEBI" id="CHEBI:18325"/>
        <dbReference type="ChEBI" id="CHEBI:58689"/>
        <dbReference type="EC" id="4.2.1.113"/>
    </reaction>
</comment>
<feature type="binding site" evidence="7">
    <location>
        <position position="214"/>
    </location>
    <ligand>
        <name>Mg(2+)</name>
        <dbReference type="ChEBI" id="CHEBI:18420"/>
    </ligand>
</feature>
<dbReference type="PANTHER" id="PTHR48073:SF5">
    <property type="entry name" value="O-SUCCINYLBENZOATE SYNTHASE"/>
    <property type="match status" value="1"/>
</dbReference>
<evidence type="ECO:0000256" key="3">
    <source>
        <dbReference type="ARBA" id="ARBA00022723"/>
    </source>
</evidence>
<dbReference type="GO" id="GO:0009234">
    <property type="term" value="P:menaquinone biosynthetic process"/>
    <property type="evidence" value="ECO:0007669"/>
    <property type="project" value="UniProtKB-UniRule"/>
</dbReference>
<comment type="pathway">
    <text evidence="7">Quinol/quinone metabolism; 1,4-dihydroxy-2-naphthoate biosynthesis; 1,4-dihydroxy-2-naphthoate from chorismate: step 4/7.</text>
</comment>
<evidence type="ECO:0000259" key="8">
    <source>
        <dbReference type="SMART" id="SM00922"/>
    </source>
</evidence>
<organism evidence="9 10">
    <name type="scientific">Enterococcus saccharolyticus subsp. saccharolyticus ATCC 43076</name>
    <dbReference type="NCBI Taxonomy" id="1139996"/>
    <lineage>
        <taxon>Bacteria</taxon>
        <taxon>Bacillati</taxon>
        <taxon>Bacillota</taxon>
        <taxon>Bacilli</taxon>
        <taxon>Lactobacillales</taxon>
        <taxon>Enterococcaceae</taxon>
        <taxon>Enterococcus</taxon>
    </lineage>
</organism>
<dbReference type="PANTHER" id="PTHR48073">
    <property type="entry name" value="O-SUCCINYLBENZOATE SYNTHASE-RELATED"/>
    <property type="match status" value="1"/>
</dbReference>
<evidence type="ECO:0000256" key="4">
    <source>
        <dbReference type="ARBA" id="ARBA00022842"/>
    </source>
</evidence>
<dbReference type="Gene3D" id="3.20.20.120">
    <property type="entry name" value="Enolase-like C-terminal domain"/>
    <property type="match status" value="1"/>
</dbReference>
<dbReference type="PATRIC" id="fig|1139996.3.peg.1296"/>
<dbReference type="Gene3D" id="3.30.390.10">
    <property type="entry name" value="Enolase-like, N-terminal domain"/>
    <property type="match status" value="1"/>
</dbReference>
<dbReference type="HAMAP" id="MF_01933">
    <property type="entry name" value="MenC_2"/>
    <property type="match status" value="1"/>
</dbReference>
<keyword evidence="4 7" id="KW-0460">Magnesium</keyword>
<evidence type="ECO:0000256" key="6">
    <source>
        <dbReference type="ARBA" id="ARBA00029491"/>
    </source>
</evidence>
<evidence type="ECO:0000313" key="9">
    <source>
        <dbReference type="EMBL" id="EOT29364.1"/>
    </source>
</evidence>
<dbReference type="Pfam" id="PF13378">
    <property type="entry name" value="MR_MLE_C"/>
    <property type="match status" value="1"/>
</dbReference>
<feature type="binding site" evidence="7">
    <location>
        <position position="189"/>
    </location>
    <ligand>
        <name>Mg(2+)</name>
        <dbReference type="ChEBI" id="CHEBI:18420"/>
    </ligand>
</feature>
<keyword evidence="3 7" id="KW-0479">Metal-binding</keyword>
<evidence type="ECO:0000313" key="10">
    <source>
        <dbReference type="Proteomes" id="UP000014136"/>
    </source>
</evidence>
<evidence type="ECO:0000256" key="1">
    <source>
        <dbReference type="ARBA" id="ARBA00001968"/>
    </source>
</evidence>
<dbReference type="InterPro" id="IPR029065">
    <property type="entry name" value="Enolase_C-like"/>
</dbReference>
<dbReference type="OrthoDB" id="9774531at2"/>
<dbReference type="AlphaFoldDB" id="S0NI23"/>
<comment type="cofactor">
    <cofactor evidence="1 7">
        <name>a divalent metal cation</name>
        <dbReference type="ChEBI" id="CHEBI:60240"/>
    </cofactor>
</comment>
<dbReference type="GO" id="GO:0016854">
    <property type="term" value="F:racemase and epimerase activity"/>
    <property type="evidence" value="ECO:0007669"/>
    <property type="project" value="UniProtKB-ARBA"/>
</dbReference>
<keyword evidence="10" id="KW-1185">Reference proteome</keyword>
<dbReference type="SFLD" id="SFLDS00001">
    <property type="entry name" value="Enolase"/>
    <property type="match status" value="1"/>
</dbReference>
<comment type="similarity">
    <text evidence="7">Belongs to the mandelate racemase/muconate lactonizing enzyme family. MenC type 2 subfamily.</text>
</comment>
<dbReference type="EC" id="4.2.1.113" evidence="6 7"/>
<keyword evidence="5 7" id="KW-0456">Lyase</keyword>
<dbReference type="Proteomes" id="UP000014136">
    <property type="component" value="Unassembled WGS sequence"/>
</dbReference>
<dbReference type="CDD" id="cd03317">
    <property type="entry name" value="NAAAR"/>
    <property type="match status" value="1"/>
</dbReference>
<comment type="function">
    <text evidence="7">Converts 2-succinyl-6-hydroxy-2,4-cyclohexadiene-1-carboxylate (SHCHC) to 2-succinylbenzoate (OSB).</text>
</comment>
<protein>
    <recommendedName>
        <fullName evidence="6 7">o-succinylbenzoate synthase</fullName>
        <shortName evidence="7">OSB synthase</shortName>
        <shortName evidence="7">OSBS</shortName>
        <ecNumber evidence="6 7">4.2.1.113</ecNumber>
    </recommendedName>
    <alternativeName>
        <fullName evidence="7">4-(2'-carboxyphenyl)-4-oxybutyric acid synthase</fullName>
    </alternativeName>
    <alternativeName>
        <fullName evidence="7">o-succinylbenzoic acid synthase</fullName>
    </alternativeName>
</protein>
<dbReference type="InterPro" id="IPR047585">
    <property type="entry name" value="MenC"/>
</dbReference>
<feature type="active site" description="Proton acceptor" evidence="7">
    <location>
        <position position="263"/>
    </location>
</feature>
<dbReference type="InterPro" id="IPR036849">
    <property type="entry name" value="Enolase-like_C_sf"/>
</dbReference>
<dbReference type="RefSeq" id="WP_016175113.1">
    <property type="nucleotide sequence ID" value="NZ_KE136389.1"/>
</dbReference>
<dbReference type="SFLD" id="SFLDG00180">
    <property type="entry name" value="muconate_cycloisomerase"/>
    <property type="match status" value="1"/>
</dbReference>
<dbReference type="SUPFAM" id="SSF51604">
    <property type="entry name" value="Enolase C-terminal domain-like"/>
    <property type="match status" value="1"/>
</dbReference>
<keyword evidence="2 7" id="KW-0474">Menaquinone biosynthesis</keyword>
<comment type="caution">
    <text evidence="9">The sequence shown here is derived from an EMBL/GenBank/DDBJ whole genome shotgun (WGS) entry which is preliminary data.</text>
</comment>
<dbReference type="SUPFAM" id="SSF54826">
    <property type="entry name" value="Enolase N-terminal domain-like"/>
    <property type="match status" value="1"/>
</dbReference>
<dbReference type="GO" id="GO:0043748">
    <property type="term" value="F:O-succinylbenzoate synthase activity"/>
    <property type="evidence" value="ECO:0007669"/>
    <property type="project" value="UniProtKB-EC"/>
</dbReference>
<feature type="active site" description="Proton donor" evidence="7">
    <location>
        <position position="164"/>
    </location>
</feature>
<dbReference type="GO" id="GO:0000287">
    <property type="term" value="F:magnesium ion binding"/>
    <property type="evidence" value="ECO:0007669"/>
    <property type="project" value="UniProtKB-UniRule"/>
</dbReference>
<dbReference type="STRING" id="41997.RV16_GL000254"/>
<dbReference type="UniPathway" id="UPA00079"/>
<dbReference type="EMBL" id="AHYT01000004">
    <property type="protein sequence ID" value="EOT29364.1"/>
    <property type="molecule type" value="Genomic_DNA"/>
</dbReference>
<dbReference type="SMART" id="SM00922">
    <property type="entry name" value="MR_MLE"/>
    <property type="match status" value="1"/>
</dbReference>
<name>S0NI23_9ENTE</name>
<dbReference type="HOGENOM" id="CLU_030273_4_4_9"/>
<dbReference type="InterPro" id="IPR013342">
    <property type="entry name" value="Mandelate_racemase_C"/>
</dbReference>
<dbReference type="UniPathway" id="UPA01057">
    <property type="reaction ID" value="UER00165"/>
</dbReference>
<feature type="domain" description="Mandelate racemase/muconate lactonizing enzyme C-terminal" evidence="8">
    <location>
        <begin position="143"/>
        <end position="235"/>
    </location>
</feature>
<dbReference type="SFLD" id="SFLDF00009">
    <property type="entry name" value="o-succinylbenzoate_synthase"/>
    <property type="match status" value="1"/>
</dbReference>
<evidence type="ECO:0000256" key="5">
    <source>
        <dbReference type="ARBA" id="ARBA00023239"/>
    </source>
</evidence>
<dbReference type="InterPro" id="IPR010197">
    <property type="entry name" value="OSBS/NAAAR"/>
</dbReference>
<evidence type="ECO:0000256" key="7">
    <source>
        <dbReference type="HAMAP-Rule" id="MF_01933"/>
    </source>
</evidence>
<dbReference type="NCBIfam" id="TIGR01928">
    <property type="entry name" value="menC_lowGC_arch"/>
    <property type="match status" value="1"/>
</dbReference>
<dbReference type="eggNOG" id="COG4948">
    <property type="taxonomic scope" value="Bacteria"/>
</dbReference>
<proteinExistence type="inferred from homology"/>
<dbReference type="InterPro" id="IPR029017">
    <property type="entry name" value="Enolase-like_N"/>
</dbReference>